<evidence type="ECO:0000313" key="2">
    <source>
        <dbReference type="Proteomes" id="UP000182466"/>
    </source>
</evidence>
<protein>
    <submittedName>
        <fullName evidence="1">Uncharacterized protein</fullName>
    </submittedName>
</protein>
<reference evidence="1 2" key="1">
    <citation type="submission" date="2016-10" db="EMBL/GenBank/DDBJ databases">
        <authorList>
            <person name="de Groot N.N."/>
        </authorList>
    </citation>
    <scope>NUCLEOTIDE SEQUENCE [LARGE SCALE GENOMIC DNA]</scope>
    <source>
        <strain evidence="1 2">CGMCC 1.10959</strain>
    </source>
</reference>
<dbReference type="AlphaFoldDB" id="A0A1I7E0J8"/>
<sequence>MFIPYGRLYVDNQGGPQQQSHFSGTQGQAMLVNESNGRVYYEAGDASYLYNLAIQVSYDATGVTITNTSGETWSAAHEYLLEADMGSSAPLLTDWAPKTPYVDCKPTGASPMLGSASTSEGPVAFLDIHGNLRGSAGVYTLPVNVDKGPWQVS</sequence>
<accession>A0A1I7E0J8</accession>
<evidence type="ECO:0000313" key="1">
    <source>
        <dbReference type="EMBL" id="SFU17436.1"/>
    </source>
</evidence>
<organism evidence="1 2">
    <name type="scientific">Sedimentitalea nanhaiensis</name>
    <dbReference type="NCBI Taxonomy" id="999627"/>
    <lineage>
        <taxon>Bacteria</taxon>
        <taxon>Pseudomonadati</taxon>
        <taxon>Pseudomonadota</taxon>
        <taxon>Alphaproteobacteria</taxon>
        <taxon>Rhodobacterales</taxon>
        <taxon>Paracoccaceae</taxon>
        <taxon>Sedimentitalea</taxon>
    </lineage>
</organism>
<dbReference type="EMBL" id="FPAW01000040">
    <property type="protein sequence ID" value="SFU17436.1"/>
    <property type="molecule type" value="Genomic_DNA"/>
</dbReference>
<proteinExistence type="predicted"/>
<keyword evidence="2" id="KW-1185">Reference proteome</keyword>
<dbReference type="RefSeq" id="WP_027261096.1">
    <property type="nucleotide sequence ID" value="NZ_FPAW01000040.1"/>
</dbReference>
<name>A0A1I7E0J8_9RHOB</name>
<dbReference type="Proteomes" id="UP000182466">
    <property type="component" value="Unassembled WGS sequence"/>
</dbReference>
<gene>
    <name evidence="1" type="ORF">SAMN05216236_1402</name>
</gene>